<keyword evidence="5" id="KW-0411">Iron-sulfur</keyword>
<comment type="cofactor">
    <cofactor evidence="1">
        <name>[4Fe-4S] cluster</name>
        <dbReference type="ChEBI" id="CHEBI:49883"/>
    </cofactor>
</comment>
<evidence type="ECO:0008006" key="7">
    <source>
        <dbReference type="Google" id="ProtNLM"/>
    </source>
</evidence>
<name>A0AAU8LYD5_9BACT</name>
<reference evidence="6" key="2">
    <citation type="submission" date="2024-06" db="EMBL/GenBank/DDBJ databases">
        <authorList>
            <person name="Plum-Jensen L.E."/>
            <person name="Schramm A."/>
            <person name="Marshall I.P.G."/>
        </authorList>
    </citation>
    <scope>NUCLEOTIDE SEQUENCE</scope>
    <source>
        <strain evidence="6">Rat1</strain>
    </source>
</reference>
<evidence type="ECO:0000256" key="2">
    <source>
        <dbReference type="ARBA" id="ARBA00022691"/>
    </source>
</evidence>
<accession>A0AAU8LYD5</accession>
<evidence type="ECO:0000313" key="6">
    <source>
        <dbReference type="EMBL" id="XCN73919.1"/>
    </source>
</evidence>
<gene>
    <name evidence="6" type="ORF">Q3M24_03950</name>
</gene>
<sequence>MKLAAYHRKRGDYVRFYKGDLRKLVVELYAETIIEKFYSIDNRIDWKCHATLIAQFIQYGRKTALARISGLSGIFSPSIVHWLKYYNKAYRAGRVESCAMWDRVCVTSLFTFYFKKTVETIEYSKKLVSDESMVFVGGVMASLIPDEVEEATGIEPIVGLLDTPGILDEGDTAIIDQLPPDYSILEEIDYTYPEHDGYYGYTSRGCIRKCEFCAVPVLEPVFKEYLSISEQLEYIDQTYGARRNLLLLDNNVLALKMFPEIIQEIRDNGFYKGAKFVSPNELEIAITNLKLGSNELAYRRLAHSILIKFQSRLVGETLRNYSQLLEDYDICSELLPESEQLFFVYEHVKELYEDRRNKAPKYRYVDFNQGVDARLLTDEKMALLATIPIKPLRIAFDSMKLAEPYEKAVRLAAKHNIKQLSNYLLFNHKDRPVELYRRMRINVELSNELELQIYSFPMRFSPIWNDNKLHHGRTYIGKYWTRKFIRSIQTVLNATKGKVGTKLDFFKAAFGKDEQEFFEILYMPEAYILHRRLCEKNGLTDSWRKLYQSLSSVELDDILPIIEGNDFSKIGDICMNDRVKCLLQHYQVSPKKLGEEGFRNDQLIAETEHFLSEKESVFV</sequence>
<keyword evidence="3" id="KW-0479">Metal-binding</keyword>
<dbReference type="AlphaFoldDB" id="A0AAU8LYD5"/>
<reference evidence="6" key="1">
    <citation type="journal article" date="2024" name="Syst. Appl. Microbiol.">
        <title>First single-strain enrichments of Electrothrix cable bacteria, description of E. aestuarii sp. nov. and E. rattekaaiensis sp. nov., and proposal of a cable bacteria taxonomy following the rules of the SeqCode.</title>
        <authorList>
            <person name="Plum-Jensen L.E."/>
            <person name="Schramm A."/>
            <person name="Marshall I.P.G."/>
        </authorList>
    </citation>
    <scope>NUCLEOTIDE SEQUENCE</scope>
    <source>
        <strain evidence="6">Rat1</strain>
    </source>
</reference>
<dbReference type="GO" id="GO:0046872">
    <property type="term" value="F:metal ion binding"/>
    <property type="evidence" value="ECO:0007669"/>
    <property type="project" value="UniProtKB-KW"/>
</dbReference>
<evidence type="ECO:0000256" key="4">
    <source>
        <dbReference type="ARBA" id="ARBA00023004"/>
    </source>
</evidence>
<dbReference type="KEGG" id="eaj:Q3M24_03950"/>
<evidence type="ECO:0000256" key="1">
    <source>
        <dbReference type="ARBA" id="ARBA00001966"/>
    </source>
</evidence>
<keyword evidence="2" id="KW-0949">S-adenosyl-L-methionine</keyword>
<dbReference type="GO" id="GO:0051536">
    <property type="term" value="F:iron-sulfur cluster binding"/>
    <property type="evidence" value="ECO:0007669"/>
    <property type="project" value="UniProtKB-KW"/>
</dbReference>
<evidence type="ECO:0000256" key="5">
    <source>
        <dbReference type="ARBA" id="ARBA00023014"/>
    </source>
</evidence>
<proteinExistence type="predicted"/>
<dbReference type="SUPFAM" id="SSF102114">
    <property type="entry name" value="Radical SAM enzymes"/>
    <property type="match status" value="1"/>
</dbReference>
<protein>
    <recommendedName>
        <fullName evidence="7">Radical SAM superfamily enzyme YgiQ, UPF0313 family</fullName>
    </recommendedName>
</protein>
<dbReference type="EMBL" id="CP159373">
    <property type="protein sequence ID" value="XCN73919.1"/>
    <property type="molecule type" value="Genomic_DNA"/>
</dbReference>
<organism evidence="6">
    <name type="scientific">Candidatus Electrothrix aestuarii</name>
    <dbReference type="NCBI Taxonomy" id="3062594"/>
    <lineage>
        <taxon>Bacteria</taxon>
        <taxon>Pseudomonadati</taxon>
        <taxon>Thermodesulfobacteriota</taxon>
        <taxon>Desulfobulbia</taxon>
        <taxon>Desulfobulbales</taxon>
        <taxon>Desulfobulbaceae</taxon>
        <taxon>Candidatus Electrothrix</taxon>
    </lineage>
</organism>
<keyword evidence="4" id="KW-0408">Iron</keyword>
<dbReference type="InterPro" id="IPR051198">
    <property type="entry name" value="BchE-like"/>
</dbReference>
<dbReference type="InterPro" id="IPR058240">
    <property type="entry name" value="rSAM_sf"/>
</dbReference>
<dbReference type="PANTHER" id="PTHR43409">
    <property type="entry name" value="ANAEROBIC MAGNESIUM-PROTOPORPHYRIN IX MONOMETHYL ESTER CYCLASE-RELATED"/>
    <property type="match status" value="1"/>
</dbReference>
<evidence type="ECO:0000256" key="3">
    <source>
        <dbReference type="ARBA" id="ARBA00022723"/>
    </source>
</evidence>